<dbReference type="STRING" id="1612624.ADU59_22845"/>
<proteinExistence type="predicted"/>
<keyword evidence="3" id="KW-1185">Reference proteome</keyword>
<dbReference type="PATRIC" id="fig|1612624.7.peg.2247"/>
<dbReference type="OrthoDB" id="3010234at2"/>
<comment type="caution">
    <text evidence="2">The sequence shown here is derived from an EMBL/GenBank/DDBJ whole genome shotgun (WGS) entry which is preliminary data.</text>
</comment>
<evidence type="ECO:0008006" key="4">
    <source>
        <dbReference type="Google" id="ProtNLM"/>
    </source>
</evidence>
<organism evidence="2 3">
    <name type="scientific">Pararhizobium polonicum</name>
    <dbReference type="NCBI Taxonomy" id="1612624"/>
    <lineage>
        <taxon>Bacteria</taxon>
        <taxon>Pseudomonadati</taxon>
        <taxon>Pseudomonadota</taxon>
        <taxon>Alphaproteobacteria</taxon>
        <taxon>Hyphomicrobiales</taxon>
        <taxon>Rhizobiaceae</taxon>
        <taxon>Rhizobium/Agrobacterium group</taxon>
        <taxon>Pararhizobium</taxon>
    </lineage>
</organism>
<dbReference type="SUPFAM" id="SSF53448">
    <property type="entry name" value="Nucleotide-diphospho-sugar transferases"/>
    <property type="match status" value="1"/>
</dbReference>
<dbReference type="AlphaFoldDB" id="A0A1C7NWI4"/>
<accession>A0A1C7NWI4</accession>
<dbReference type="Proteomes" id="UP000093111">
    <property type="component" value="Unassembled WGS sequence"/>
</dbReference>
<dbReference type="RefSeq" id="WP_068956978.1">
    <property type="nucleotide sequence ID" value="NZ_LGLV01000015.1"/>
</dbReference>
<sequence>MRTRLETRRVASRRRKDAGGERTGLSQLHPHDFRPLEKQDIPLVFITHNDLKFMRSLLQHYRKLGVTRFICVDDRSTDGTREFLCEQPDVDVWSADTRFKEAKRGRLWREALFARYGKQRWYVSIDSDEYLVYEQCYDKPLAELISHLESRDIRRFAAPMIDMYPGGSVDASRFDGNDAMMPWEVADCFDGEGYVIEKTKRFLSLFGGPRRRKFASELELMKYPLMFWDETCSTGVSIHQPLPFERNFYPISAVLLHFKFFADYREKTKDAVADQQYFGDAREYRRILAAIEKTGDLDFVYEGTVKYSSPQQLIERGFMHSIW</sequence>
<evidence type="ECO:0000313" key="3">
    <source>
        <dbReference type="Proteomes" id="UP000093111"/>
    </source>
</evidence>
<dbReference type="Pfam" id="PF13704">
    <property type="entry name" value="Glyco_tranf_2_4"/>
    <property type="match status" value="1"/>
</dbReference>
<evidence type="ECO:0000256" key="1">
    <source>
        <dbReference type="SAM" id="MobiDB-lite"/>
    </source>
</evidence>
<evidence type="ECO:0000313" key="2">
    <source>
        <dbReference type="EMBL" id="OBZ93359.1"/>
    </source>
</evidence>
<protein>
    <recommendedName>
        <fullName evidence="4">Glycosyl transferase family 2</fullName>
    </recommendedName>
</protein>
<reference evidence="2 3" key="1">
    <citation type="journal article" date="2016" name="Syst. Appl. Microbiol.">
        <title>Pararhizobium polonicum sp. nov. isolated from tumors on stone fruit rootstocks.</title>
        <authorList>
            <person name="Pulawska J."/>
            <person name="Kuzmanovic N."/>
            <person name="Willems A."/>
            <person name="Pothier J.F."/>
        </authorList>
    </citation>
    <scope>NUCLEOTIDE SEQUENCE [LARGE SCALE GENOMIC DNA]</scope>
    <source>
        <strain evidence="2 3">F5.1</strain>
    </source>
</reference>
<gene>
    <name evidence="2" type="ORF">ADU59_22845</name>
</gene>
<dbReference type="EMBL" id="LGLV01000015">
    <property type="protein sequence ID" value="OBZ93359.1"/>
    <property type="molecule type" value="Genomic_DNA"/>
</dbReference>
<dbReference type="InterPro" id="IPR029044">
    <property type="entry name" value="Nucleotide-diphossugar_trans"/>
</dbReference>
<name>A0A1C7NWI4_9HYPH</name>
<feature type="region of interest" description="Disordered" evidence="1">
    <location>
        <begin position="1"/>
        <end position="29"/>
    </location>
</feature>